<dbReference type="InterPro" id="IPR051397">
    <property type="entry name" value="Zn-ADH-like_protein"/>
</dbReference>
<keyword evidence="1" id="KW-0472">Membrane</keyword>
<keyword evidence="1" id="KW-1133">Transmembrane helix</keyword>
<protein>
    <submittedName>
        <fullName evidence="3">NADPH2:quinone reductase</fullName>
        <ecNumber evidence="3">1.6.5.5</ecNumber>
    </submittedName>
</protein>
<evidence type="ECO:0000313" key="3">
    <source>
        <dbReference type="EMBL" id="MBB3957756.1"/>
    </source>
</evidence>
<organism evidence="3 4">
    <name type="scientific">Novosphingobium sediminicola</name>
    <dbReference type="NCBI Taxonomy" id="563162"/>
    <lineage>
        <taxon>Bacteria</taxon>
        <taxon>Pseudomonadati</taxon>
        <taxon>Pseudomonadota</taxon>
        <taxon>Alphaproteobacteria</taxon>
        <taxon>Sphingomonadales</taxon>
        <taxon>Sphingomonadaceae</taxon>
        <taxon>Novosphingobium</taxon>
    </lineage>
</organism>
<dbReference type="InterPro" id="IPR020843">
    <property type="entry name" value="ER"/>
</dbReference>
<sequence length="323" mass="33700">MRALVCEKIGTFETDDMTEALRLRDWPMPEPGAGQVRIAVQAAGVNFPDTLMVEGRYHVKAEPPFIPGSEVAGVINAVGPDVQGWQVGDRVCAMTVQGAFAEQVVVDAANLVALPDTVDFATGSALLMTYGTAIHALHQRARLMPGERMLVLGAGGGVSLAAVALGAAMGAQVVAAASSAEKRELARQQGAQTLIDNTPDAIRGAGPYDVIFDPVGGDLSEIAFRAIAPEGRHLVIGFASGTIPAIPLNLPLLKSAAIMGVFWGAFTKRALEMHRANMADVLAMLASGAMPPPPLQVFALSEGPAILRRLAAREIAGKVALEI</sequence>
<dbReference type="EC" id="1.6.5.5" evidence="3"/>
<evidence type="ECO:0000259" key="2">
    <source>
        <dbReference type="SMART" id="SM00829"/>
    </source>
</evidence>
<dbReference type="CDD" id="cd08241">
    <property type="entry name" value="QOR1"/>
    <property type="match status" value="1"/>
</dbReference>
<keyword evidence="1" id="KW-0812">Transmembrane</keyword>
<keyword evidence="3" id="KW-0560">Oxidoreductase</keyword>
<dbReference type="PANTHER" id="PTHR43677:SF4">
    <property type="entry name" value="QUINONE OXIDOREDUCTASE-LIKE PROTEIN 2"/>
    <property type="match status" value="1"/>
</dbReference>
<accession>A0A7W6CRE0</accession>
<dbReference type="Pfam" id="PF08240">
    <property type="entry name" value="ADH_N"/>
    <property type="match status" value="1"/>
</dbReference>
<reference evidence="3 4" key="1">
    <citation type="submission" date="2020-08" db="EMBL/GenBank/DDBJ databases">
        <title>Genomic Encyclopedia of Type Strains, Phase IV (KMG-IV): sequencing the most valuable type-strain genomes for metagenomic binning, comparative biology and taxonomic classification.</title>
        <authorList>
            <person name="Goeker M."/>
        </authorList>
    </citation>
    <scope>NUCLEOTIDE SEQUENCE [LARGE SCALE GENOMIC DNA]</scope>
    <source>
        <strain evidence="3 4">DSM 27057</strain>
    </source>
</reference>
<dbReference type="SUPFAM" id="SSF51735">
    <property type="entry name" value="NAD(P)-binding Rossmann-fold domains"/>
    <property type="match status" value="1"/>
</dbReference>
<dbReference type="SMART" id="SM00829">
    <property type="entry name" value="PKS_ER"/>
    <property type="match status" value="1"/>
</dbReference>
<dbReference type="InterPro" id="IPR011032">
    <property type="entry name" value="GroES-like_sf"/>
</dbReference>
<name>A0A7W6CRE0_9SPHN</name>
<dbReference type="InterPro" id="IPR013149">
    <property type="entry name" value="ADH-like_C"/>
</dbReference>
<dbReference type="Pfam" id="PF00107">
    <property type="entry name" value="ADH_zinc_N"/>
    <property type="match status" value="1"/>
</dbReference>
<dbReference type="InterPro" id="IPR036291">
    <property type="entry name" value="NAD(P)-bd_dom_sf"/>
</dbReference>
<dbReference type="EMBL" id="JACIDX010000034">
    <property type="protein sequence ID" value="MBB3957756.1"/>
    <property type="molecule type" value="Genomic_DNA"/>
</dbReference>
<gene>
    <name evidence="3" type="ORF">GGR38_004731</name>
</gene>
<dbReference type="RefSeq" id="WP_183629327.1">
    <property type="nucleotide sequence ID" value="NZ_JACIDX010000034.1"/>
</dbReference>
<dbReference type="Gene3D" id="3.90.180.10">
    <property type="entry name" value="Medium-chain alcohol dehydrogenases, catalytic domain"/>
    <property type="match status" value="1"/>
</dbReference>
<evidence type="ECO:0000256" key="1">
    <source>
        <dbReference type="SAM" id="Phobius"/>
    </source>
</evidence>
<feature type="domain" description="Enoyl reductase (ER)" evidence="2">
    <location>
        <begin position="16"/>
        <end position="321"/>
    </location>
</feature>
<dbReference type="Gene3D" id="3.40.50.720">
    <property type="entry name" value="NAD(P)-binding Rossmann-like Domain"/>
    <property type="match status" value="1"/>
</dbReference>
<feature type="transmembrane region" description="Helical" evidence="1">
    <location>
        <begin position="149"/>
        <end position="175"/>
    </location>
</feature>
<dbReference type="PANTHER" id="PTHR43677">
    <property type="entry name" value="SHORT-CHAIN DEHYDROGENASE/REDUCTASE"/>
    <property type="match status" value="1"/>
</dbReference>
<proteinExistence type="predicted"/>
<evidence type="ECO:0000313" key="4">
    <source>
        <dbReference type="Proteomes" id="UP000548867"/>
    </source>
</evidence>
<dbReference type="Proteomes" id="UP000548867">
    <property type="component" value="Unassembled WGS sequence"/>
</dbReference>
<dbReference type="GO" id="GO:0003960">
    <property type="term" value="F:quinone reductase (NADPH) activity"/>
    <property type="evidence" value="ECO:0007669"/>
    <property type="project" value="UniProtKB-EC"/>
</dbReference>
<dbReference type="InterPro" id="IPR013154">
    <property type="entry name" value="ADH-like_N"/>
</dbReference>
<comment type="caution">
    <text evidence="3">The sequence shown here is derived from an EMBL/GenBank/DDBJ whole genome shotgun (WGS) entry which is preliminary data.</text>
</comment>
<dbReference type="AlphaFoldDB" id="A0A7W6CRE0"/>
<dbReference type="SUPFAM" id="SSF50129">
    <property type="entry name" value="GroES-like"/>
    <property type="match status" value="1"/>
</dbReference>
<keyword evidence="4" id="KW-1185">Reference proteome</keyword>